<evidence type="ECO:0000313" key="4">
    <source>
        <dbReference type="Proteomes" id="UP000631114"/>
    </source>
</evidence>
<dbReference type="Pfam" id="PF10440">
    <property type="entry name" value="WIYLD"/>
    <property type="match status" value="1"/>
</dbReference>
<accession>A0A835M7U3</accession>
<dbReference type="Gene3D" id="1.10.8.850">
    <property type="entry name" value="Histone-lysine N methyltransferase , C-terminal domain-like"/>
    <property type="match status" value="1"/>
</dbReference>
<evidence type="ECO:0000313" key="3">
    <source>
        <dbReference type="EMBL" id="KAF9613886.1"/>
    </source>
</evidence>
<proteinExistence type="predicted"/>
<keyword evidence="4" id="KW-1185">Reference proteome</keyword>
<feature type="domain" description="WIYLD" evidence="2">
    <location>
        <begin position="15"/>
        <end position="65"/>
    </location>
</feature>
<sequence>MVASGIGEGDGEVPRHKKAFIAMRALGVDDKTIKTVLKNLLKVYKNWEPIEEENYRVLADVIFEDGKNQEARKRKESSSSDYEASTEEIKFDTTRKSSFTFGGYPLQSSV</sequence>
<dbReference type="OrthoDB" id="1929977at2759"/>
<dbReference type="InterPro" id="IPR043017">
    <property type="entry name" value="WIYLD_dom_sf"/>
</dbReference>
<evidence type="ECO:0000259" key="2">
    <source>
        <dbReference type="Pfam" id="PF10440"/>
    </source>
</evidence>
<protein>
    <recommendedName>
        <fullName evidence="2">WIYLD domain-containing protein</fullName>
    </recommendedName>
</protein>
<dbReference type="AlphaFoldDB" id="A0A835M7U3"/>
<gene>
    <name evidence="3" type="ORF">IFM89_012434</name>
</gene>
<organism evidence="3 4">
    <name type="scientific">Coptis chinensis</name>
    <dbReference type="NCBI Taxonomy" id="261450"/>
    <lineage>
        <taxon>Eukaryota</taxon>
        <taxon>Viridiplantae</taxon>
        <taxon>Streptophyta</taxon>
        <taxon>Embryophyta</taxon>
        <taxon>Tracheophyta</taxon>
        <taxon>Spermatophyta</taxon>
        <taxon>Magnoliopsida</taxon>
        <taxon>Ranunculales</taxon>
        <taxon>Ranunculaceae</taxon>
        <taxon>Coptidoideae</taxon>
        <taxon>Coptis</taxon>
    </lineage>
</organism>
<feature type="region of interest" description="Disordered" evidence="1">
    <location>
        <begin position="68"/>
        <end position="89"/>
    </location>
</feature>
<evidence type="ECO:0000256" key="1">
    <source>
        <dbReference type="SAM" id="MobiDB-lite"/>
    </source>
</evidence>
<comment type="caution">
    <text evidence="3">The sequence shown here is derived from an EMBL/GenBank/DDBJ whole genome shotgun (WGS) entry which is preliminary data.</text>
</comment>
<dbReference type="PANTHER" id="PTHR46450">
    <property type="entry name" value="INACTIVE HISTONE-LYSINE N-METHYLTRANSFERASE SUVR1-RELATED"/>
    <property type="match status" value="1"/>
</dbReference>
<name>A0A835M7U3_9MAGN</name>
<reference evidence="3 4" key="1">
    <citation type="submission" date="2020-10" db="EMBL/GenBank/DDBJ databases">
        <title>The Coptis chinensis genome and diversification of protoberbering-type alkaloids.</title>
        <authorList>
            <person name="Wang B."/>
            <person name="Shu S."/>
            <person name="Song C."/>
            <person name="Liu Y."/>
        </authorList>
    </citation>
    <scope>NUCLEOTIDE SEQUENCE [LARGE SCALE GENOMIC DNA]</scope>
    <source>
        <strain evidence="3">HL-2020</strain>
        <tissue evidence="3">Leaf</tissue>
    </source>
</reference>
<dbReference type="InterPro" id="IPR018848">
    <property type="entry name" value="WIYLD_domain"/>
</dbReference>
<dbReference type="EMBL" id="JADFTS010000003">
    <property type="protein sequence ID" value="KAF9613886.1"/>
    <property type="molecule type" value="Genomic_DNA"/>
</dbReference>
<feature type="compositionally biased region" description="Basic and acidic residues" evidence="1">
    <location>
        <begin position="68"/>
        <end position="78"/>
    </location>
</feature>
<dbReference type="PANTHER" id="PTHR46450:SF24">
    <property type="entry name" value="HISTONE-LYSINE N-METHYLTRANSFERASE SUVR4"/>
    <property type="match status" value="1"/>
</dbReference>
<dbReference type="Proteomes" id="UP000631114">
    <property type="component" value="Unassembled WGS sequence"/>
</dbReference>